<keyword evidence="5" id="KW-0997">Cell inner membrane</keyword>
<dbReference type="eggNOG" id="COG1172">
    <property type="taxonomic scope" value="Bacteria"/>
</dbReference>
<feature type="transmembrane region" description="Helical" evidence="11">
    <location>
        <begin position="204"/>
        <end position="222"/>
    </location>
</feature>
<keyword evidence="6 11" id="KW-0812">Transmembrane</keyword>
<evidence type="ECO:0000256" key="11">
    <source>
        <dbReference type="SAM" id="Phobius"/>
    </source>
</evidence>
<evidence type="ECO:0000256" key="9">
    <source>
        <dbReference type="ARBA" id="ARBA00025439"/>
    </source>
</evidence>
<dbReference type="FunCoup" id="Q01NP7">
    <property type="interactions" value="89"/>
</dbReference>
<dbReference type="GO" id="GO:0005886">
    <property type="term" value="C:plasma membrane"/>
    <property type="evidence" value="ECO:0007669"/>
    <property type="project" value="UniProtKB-SubCell"/>
</dbReference>
<feature type="transmembrane region" description="Helical" evidence="11">
    <location>
        <begin position="12"/>
        <end position="32"/>
    </location>
</feature>
<name>Q01NP7_SOLUE</name>
<keyword evidence="8 11" id="KW-0472">Membrane</keyword>
<evidence type="ECO:0000256" key="1">
    <source>
        <dbReference type="ARBA" id="ARBA00004651"/>
    </source>
</evidence>
<dbReference type="KEGG" id="sus:Acid_7825"/>
<comment type="function">
    <text evidence="9">Part of the ABC transporter complex LsrABCD involved in autoinducer 2 (AI-2) import. Probably responsible for the translocation of the substrate across the membrane.</text>
</comment>
<dbReference type="InterPro" id="IPR001851">
    <property type="entry name" value="ABC_transp_permease"/>
</dbReference>
<feature type="transmembrane region" description="Helical" evidence="11">
    <location>
        <begin position="265"/>
        <end position="286"/>
    </location>
</feature>
<dbReference type="CDD" id="cd06579">
    <property type="entry name" value="TM_PBP1_transp_AraH_like"/>
    <property type="match status" value="1"/>
</dbReference>
<dbReference type="PANTHER" id="PTHR32196:SF29">
    <property type="entry name" value="AUTOINDUCER 2 IMPORT SYSTEM PERMEASE PROTEIN LSRC"/>
    <property type="match status" value="1"/>
</dbReference>
<dbReference type="HOGENOM" id="CLU_028880_0_1_0"/>
<accession>Q01NP7</accession>
<evidence type="ECO:0000256" key="5">
    <source>
        <dbReference type="ARBA" id="ARBA00022519"/>
    </source>
</evidence>
<dbReference type="GO" id="GO:0022857">
    <property type="term" value="F:transmembrane transporter activity"/>
    <property type="evidence" value="ECO:0007669"/>
    <property type="project" value="InterPro"/>
</dbReference>
<keyword evidence="3" id="KW-0813">Transport</keyword>
<dbReference type="PANTHER" id="PTHR32196">
    <property type="entry name" value="ABC TRANSPORTER PERMEASE PROTEIN YPHD-RELATED-RELATED"/>
    <property type="match status" value="1"/>
</dbReference>
<dbReference type="OrthoDB" id="9784538at2"/>
<reference evidence="12" key="1">
    <citation type="submission" date="2006-10" db="EMBL/GenBank/DDBJ databases">
        <title>Complete sequence of Solibacter usitatus Ellin6076.</title>
        <authorList>
            <consortium name="US DOE Joint Genome Institute"/>
            <person name="Copeland A."/>
            <person name="Lucas S."/>
            <person name="Lapidus A."/>
            <person name="Barry K."/>
            <person name="Detter J.C."/>
            <person name="Glavina del Rio T."/>
            <person name="Hammon N."/>
            <person name="Israni S."/>
            <person name="Dalin E."/>
            <person name="Tice H."/>
            <person name="Pitluck S."/>
            <person name="Thompson L.S."/>
            <person name="Brettin T."/>
            <person name="Bruce D."/>
            <person name="Han C."/>
            <person name="Tapia R."/>
            <person name="Gilna P."/>
            <person name="Schmutz J."/>
            <person name="Larimer F."/>
            <person name="Land M."/>
            <person name="Hauser L."/>
            <person name="Kyrpides N."/>
            <person name="Mikhailova N."/>
            <person name="Janssen P.H."/>
            <person name="Kuske C.R."/>
            <person name="Richardson P."/>
        </authorList>
    </citation>
    <scope>NUCLEOTIDE SEQUENCE</scope>
    <source>
        <strain evidence="12">Ellin6076</strain>
    </source>
</reference>
<feature type="transmembrane region" description="Helical" evidence="11">
    <location>
        <begin position="38"/>
        <end position="57"/>
    </location>
</feature>
<dbReference type="AlphaFoldDB" id="Q01NP7"/>
<comment type="subunit">
    <text evidence="2">The complex is composed of two ATP-binding proteins (LsrA), two transmembrane proteins (LsrC and LsrD) and a solute-binding protein (LsrB).</text>
</comment>
<evidence type="ECO:0000256" key="6">
    <source>
        <dbReference type="ARBA" id="ARBA00022692"/>
    </source>
</evidence>
<organism evidence="12">
    <name type="scientific">Solibacter usitatus (strain Ellin6076)</name>
    <dbReference type="NCBI Taxonomy" id="234267"/>
    <lineage>
        <taxon>Bacteria</taxon>
        <taxon>Pseudomonadati</taxon>
        <taxon>Acidobacteriota</taxon>
        <taxon>Terriglobia</taxon>
        <taxon>Bryobacterales</taxon>
        <taxon>Solibacteraceae</taxon>
        <taxon>Candidatus Solibacter</taxon>
    </lineage>
</organism>
<evidence type="ECO:0000256" key="3">
    <source>
        <dbReference type="ARBA" id="ARBA00022448"/>
    </source>
</evidence>
<evidence type="ECO:0000256" key="4">
    <source>
        <dbReference type="ARBA" id="ARBA00022475"/>
    </source>
</evidence>
<sequence length="320" mass="32829" precursor="true">MFERHRREISLIAAILVLGAVLAAAAPGFFTFANQRDLVLANMPVLIVALGMVLVILTGQIDISVGSQFAICSVATGVFARMGLPTPLAGAAACLLGALMGALNGVLVAWVRIPAIVVTLATMVALRDGLRWVTQGAWVENLPPGFQWFGQSQEVSEAITIGCALALTVGMSWGLRNLAAGRVVYATGSDPNAARLAGVNPARVVFAAFVITGALTGFAAVFNAVRFHQIPSNAGMGLELKVIAAAVVGGVSISGGRGTIAGTMLGLLLLGVIGPALTFLGLSAYWERAIEGGIILAAVSMDAVRVHSGKYGNVVGAQRA</sequence>
<evidence type="ECO:0000256" key="8">
    <source>
        <dbReference type="ARBA" id="ARBA00023136"/>
    </source>
</evidence>
<evidence type="ECO:0000256" key="10">
    <source>
        <dbReference type="ARBA" id="ARBA00039382"/>
    </source>
</evidence>
<keyword evidence="4" id="KW-1003">Cell membrane</keyword>
<gene>
    <name evidence="12" type="ordered locus">Acid_7825</name>
</gene>
<dbReference type="STRING" id="234267.Acid_7825"/>
<keyword evidence="7 11" id="KW-1133">Transmembrane helix</keyword>
<evidence type="ECO:0000256" key="2">
    <source>
        <dbReference type="ARBA" id="ARBA00011262"/>
    </source>
</evidence>
<protein>
    <recommendedName>
        <fullName evidence="10">Autoinducer 2 import system permease protein LsrC</fullName>
    </recommendedName>
</protein>
<proteinExistence type="predicted"/>
<dbReference type="InParanoid" id="Q01NP7"/>
<comment type="subcellular location">
    <subcellularLocation>
        <location evidence="1">Cell membrane</location>
        <topology evidence="1">Multi-pass membrane protein</topology>
    </subcellularLocation>
</comment>
<dbReference type="Pfam" id="PF02653">
    <property type="entry name" value="BPD_transp_2"/>
    <property type="match status" value="1"/>
</dbReference>
<evidence type="ECO:0000313" key="12">
    <source>
        <dbReference type="EMBL" id="ABJ88723.1"/>
    </source>
</evidence>
<feature type="transmembrane region" description="Helical" evidence="11">
    <location>
        <begin position="78"/>
        <end position="101"/>
    </location>
</feature>
<evidence type="ECO:0000256" key="7">
    <source>
        <dbReference type="ARBA" id="ARBA00022989"/>
    </source>
</evidence>
<dbReference type="EMBL" id="CP000473">
    <property type="protein sequence ID" value="ABJ88723.1"/>
    <property type="molecule type" value="Genomic_DNA"/>
</dbReference>